<accession>A0ABR0GDQ2</accession>
<dbReference type="EMBL" id="JAFFHA010000007">
    <property type="protein sequence ID" value="KAK4653782.1"/>
    <property type="molecule type" value="Genomic_DNA"/>
</dbReference>
<feature type="region of interest" description="Disordered" evidence="1">
    <location>
        <begin position="341"/>
        <end position="365"/>
    </location>
</feature>
<reference evidence="4 5" key="1">
    <citation type="journal article" date="2023" name="bioRxiv">
        <title>High-quality genome assemblies of four members of thePodospora anserinaspecies complex.</title>
        <authorList>
            <person name="Ament-Velasquez S.L."/>
            <person name="Vogan A.A."/>
            <person name="Wallerman O."/>
            <person name="Hartmann F."/>
            <person name="Gautier V."/>
            <person name="Silar P."/>
            <person name="Giraud T."/>
            <person name="Johannesson H."/>
        </authorList>
    </citation>
    <scope>NUCLEOTIDE SEQUENCE [LARGE SCALE GENOMIC DNA]</scope>
    <source>
        <strain evidence="4 5">CBS 415.72m</strain>
    </source>
</reference>
<evidence type="ECO:0000313" key="4">
    <source>
        <dbReference type="EMBL" id="KAK4653782.1"/>
    </source>
</evidence>
<feature type="transmembrane region" description="Helical" evidence="2">
    <location>
        <begin position="188"/>
        <end position="212"/>
    </location>
</feature>
<feature type="chain" id="PRO_5047245931" evidence="3">
    <location>
        <begin position="35"/>
        <end position="465"/>
    </location>
</feature>
<evidence type="ECO:0000256" key="1">
    <source>
        <dbReference type="SAM" id="MobiDB-lite"/>
    </source>
</evidence>
<keyword evidence="2" id="KW-1133">Transmembrane helix</keyword>
<organism evidence="4 5">
    <name type="scientific">Podospora pseudocomata</name>
    <dbReference type="NCBI Taxonomy" id="2093779"/>
    <lineage>
        <taxon>Eukaryota</taxon>
        <taxon>Fungi</taxon>
        <taxon>Dikarya</taxon>
        <taxon>Ascomycota</taxon>
        <taxon>Pezizomycotina</taxon>
        <taxon>Sordariomycetes</taxon>
        <taxon>Sordariomycetidae</taxon>
        <taxon>Sordariales</taxon>
        <taxon>Podosporaceae</taxon>
        <taxon>Podospora</taxon>
    </lineage>
</organism>
<feature type="compositionally biased region" description="Basic and acidic residues" evidence="1">
    <location>
        <begin position="254"/>
        <end position="263"/>
    </location>
</feature>
<proteinExistence type="predicted"/>
<keyword evidence="5" id="KW-1185">Reference proteome</keyword>
<dbReference type="GeneID" id="87911315"/>
<feature type="signal peptide" evidence="3">
    <location>
        <begin position="1"/>
        <end position="34"/>
    </location>
</feature>
<keyword evidence="2" id="KW-0472">Membrane</keyword>
<feature type="region of interest" description="Disordered" evidence="1">
    <location>
        <begin position="164"/>
        <end position="183"/>
    </location>
</feature>
<dbReference type="RefSeq" id="XP_062742757.1">
    <property type="nucleotide sequence ID" value="XM_062891408.1"/>
</dbReference>
<comment type="caution">
    <text evidence="4">The sequence shown here is derived from an EMBL/GenBank/DDBJ whole genome shotgun (WGS) entry which is preliminary data.</text>
</comment>
<name>A0ABR0GDQ2_9PEZI</name>
<sequence length="465" mass="49109">MTTKTTKMSSHKPIWLANTLALLLVSGRIDGVRAQEPTCYDTWGNKDTNQVPCYGSGSTPDTKTTTHCCNKNDYCLSNGLCMSPQANNLMTQQGCTDKDWNDSSCNRLCQPEKRNNLLPSIPLIPCPSTLNSSSGLQFCCGNTPSEAATCCSSSSSSSPFPIRPGALLLPSSSSPSDTTSTSSETLKIGLGIGLGIGIPIFALLLVLTYLLAHPRSPRSSQPPSQSKHRYDPSTLTTGWHLRAPSRTTIRGGYRSHEKRDSFGRVDTNVGPPSEDGDFPNHNPASASAAAWPPTGTNVAAAIAAWANINANHHLNNDEVPPSPKEMDARSRAGSRLRYYFRGETPTPGRYELPASEGGGDQKGRKIGVGIGVREMGEQELPGYEQDEQGVGTMGTVGADSMTIGNVGAVPVTPMGAGTMNRTMPRAEQVSPLTAVEGGQGMFAAGGGGVLDKVVSGEVMGQGHER</sequence>
<feature type="region of interest" description="Disordered" evidence="1">
    <location>
        <begin position="215"/>
        <end position="287"/>
    </location>
</feature>
<feature type="compositionally biased region" description="Gly residues" evidence="1">
    <location>
        <begin position="356"/>
        <end position="365"/>
    </location>
</feature>
<protein>
    <submittedName>
        <fullName evidence="4">Uncharacterized protein</fullName>
    </submittedName>
</protein>
<evidence type="ECO:0000256" key="2">
    <source>
        <dbReference type="SAM" id="Phobius"/>
    </source>
</evidence>
<keyword evidence="3" id="KW-0732">Signal</keyword>
<evidence type="ECO:0000256" key="3">
    <source>
        <dbReference type="SAM" id="SignalP"/>
    </source>
</evidence>
<feature type="compositionally biased region" description="Low complexity" evidence="1">
    <location>
        <begin position="167"/>
        <end position="183"/>
    </location>
</feature>
<dbReference type="Proteomes" id="UP001323405">
    <property type="component" value="Unassembled WGS sequence"/>
</dbReference>
<keyword evidence="2" id="KW-0812">Transmembrane</keyword>
<evidence type="ECO:0000313" key="5">
    <source>
        <dbReference type="Proteomes" id="UP001323405"/>
    </source>
</evidence>
<gene>
    <name evidence="4" type="ORF">QC762_509975</name>
</gene>